<dbReference type="InterPro" id="IPR029000">
    <property type="entry name" value="Cyclophilin-like_dom_sf"/>
</dbReference>
<dbReference type="GO" id="GO:0003755">
    <property type="term" value="F:peptidyl-prolyl cis-trans isomerase activity"/>
    <property type="evidence" value="ECO:0007669"/>
    <property type="project" value="UniProtKB-KW"/>
</dbReference>
<evidence type="ECO:0000256" key="1">
    <source>
        <dbReference type="ARBA" id="ARBA00013194"/>
    </source>
</evidence>
<keyword evidence="2" id="KW-0697">Rotamase</keyword>
<dbReference type="CDD" id="cd00317">
    <property type="entry name" value="cyclophilin"/>
    <property type="match status" value="1"/>
</dbReference>
<dbReference type="AlphaFoldDB" id="A0A1I1C670"/>
<keyword evidence="7" id="KW-1185">Reference proteome</keyword>
<proteinExistence type="predicted"/>
<name>A0A1I1C670_9BACT</name>
<accession>A0A1I1C670</accession>
<dbReference type="PROSITE" id="PS50072">
    <property type="entry name" value="CSA_PPIASE_2"/>
    <property type="match status" value="1"/>
</dbReference>
<dbReference type="InterPro" id="IPR002130">
    <property type="entry name" value="Cyclophilin-type_PPIase_dom"/>
</dbReference>
<evidence type="ECO:0000259" key="5">
    <source>
        <dbReference type="PROSITE" id="PS50072"/>
    </source>
</evidence>
<dbReference type="OrthoDB" id="9807797at2"/>
<keyword evidence="4" id="KW-0732">Signal</keyword>
<dbReference type="PANTHER" id="PTHR45625">
    <property type="entry name" value="PEPTIDYL-PROLYL CIS-TRANS ISOMERASE-RELATED"/>
    <property type="match status" value="1"/>
</dbReference>
<feature type="chain" id="PRO_5011480990" description="peptidylprolyl isomerase" evidence="4">
    <location>
        <begin position="21"/>
        <end position="281"/>
    </location>
</feature>
<dbReference type="RefSeq" id="WP_092901008.1">
    <property type="nucleotide sequence ID" value="NZ_FOKK01000022.1"/>
</dbReference>
<dbReference type="Proteomes" id="UP000198790">
    <property type="component" value="Unassembled WGS sequence"/>
</dbReference>
<dbReference type="InterPro" id="IPR044666">
    <property type="entry name" value="Cyclophilin_A-like"/>
</dbReference>
<dbReference type="PROSITE" id="PS51257">
    <property type="entry name" value="PROKAR_LIPOPROTEIN"/>
    <property type="match status" value="1"/>
</dbReference>
<protein>
    <recommendedName>
        <fullName evidence="1">peptidylprolyl isomerase</fullName>
        <ecNumber evidence="1">5.2.1.8</ecNumber>
    </recommendedName>
</protein>
<keyword evidence="3 6" id="KW-0413">Isomerase</keyword>
<dbReference type="EMBL" id="FOKK01000022">
    <property type="protein sequence ID" value="SFB57496.1"/>
    <property type="molecule type" value="Genomic_DNA"/>
</dbReference>
<dbReference type="Pfam" id="PF00160">
    <property type="entry name" value="Pro_isomerase"/>
    <property type="match status" value="2"/>
</dbReference>
<evidence type="ECO:0000256" key="3">
    <source>
        <dbReference type="ARBA" id="ARBA00023235"/>
    </source>
</evidence>
<evidence type="ECO:0000256" key="4">
    <source>
        <dbReference type="SAM" id="SignalP"/>
    </source>
</evidence>
<dbReference type="PANTHER" id="PTHR45625:SF4">
    <property type="entry name" value="PEPTIDYLPROLYL ISOMERASE DOMAIN AND WD REPEAT-CONTAINING PROTEIN 1"/>
    <property type="match status" value="1"/>
</dbReference>
<dbReference type="SUPFAM" id="SSF50891">
    <property type="entry name" value="Cyclophilin-like"/>
    <property type="match status" value="2"/>
</dbReference>
<reference evidence="6 7" key="1">
    <citation type="submission" date="2016-10" db="EMBL/GenBank/DDBJ databases">
        <authorList>
            <person name="de Groot N.N."/>
        </authorList>
    </citation>
    <scope>NUCLEOTIDE SEQUENCE [LARGE SCALE GENOMIC DNA]</scope>
    <source>
        <strain evidence="6 7">DSM 23399</strain>
    </source>
</reference>
<feature type="domain" description="PPIase cyclophilin-type" evidence="5">
    <location>
        <begin position="30"/>
        <end position="258"/>
    </location>
</feature>
<dbReference type="EC" id="5.2.1.8" evidence="1"/>
<evidence type="ECO:0000313" key="7">
    <source>
        <dbReference type="Proteomes" id="UP000198790"/>
    </source>
</evidence>
<dbReference type="Gene3D" id="2.40.100.10">
    <property type="entry name" value="Cyclophilin-like"/>
    <property type="match status" value="2"/>
</dbReference>
<sequence>MRFLRNLLFVFLLATTVACGGEKDYVITIETSHGNIVAVLFDDTPEHKSNFIKLAEAGRLDSTEFQRVMKNFMIQGGDVFTKENLPPQDWPTLPAEIRPNYYHRKGMIAAARQPDDINPERRSNGSQFYITIGKVYKELELTTDMEQLQKSLMKYMELGSQVDLKNEYIRLYNEQKFDSLTNLILSKRDELEASLNVNLTKDFTKEQIEAYTTVGGVPHLDKEYTVFGEVIQGLEVAEEISNVDTGYRNKPNETVYMTVKVEKMSRKKIEKEYGYSYPDVK</sequence>
<dbReference type="STRING" id="237018.SAMN04489723_12241"/>
<feature type="signal peptide" evidence="4">
    <location>
        <begin position="1"/>
        <end position="20"/>
    </location>
</feature>
<gene>
    <name evidence="6" type="ORF">SAMN04489723_12241</name>
</gene>
<organism evidence="6 7">
    <name type="scientific">Algoriphagus aquimarinus</name>
    <dbReference type="NCBI Taxonomy" id="237018"/>
    <lineage>
        <taxon>Bacteria</taxon>
        <taxon>Pseudomonadati</taxon>
        <taxon>Bacteroidota</taxon>
        <taxon>Cytophagia</taxon>
        <taxon>Cytophagales</taxon>
        <taxon>Cyclobacteriaceae</taxon>
        <taxon>Algoriphagus</taxon>
    </lineage>
</organism>
<evidence type="ECO:0000256" key="2">
    <source>
        <dbReference type="ARBA" id="ARBA00023110"/>
    </source>
</evidence>
<evidence type="ECO:0000313" key="6">
    <source>
        <dbReference type="EMBL" id="SFB57496.1"/>
    </source>
</evidence>